<dbReference type="HOGENOM" id="CLU_2609796_0_0_1"/>
<evidence type="ECO:0008006" key="3">
    <source>
        <dbReference type="Google" id="ProtNLM"/>
    </source>
</evidence>
<dbReference type="EnsemblPlants" id="OBART02G03130.1">
    <property type="protein sequence ID" value="OBART02G03130.1"/>
    <property type="gene ID" value="OBART02G03130"/>
</dbReference>
<keyword evidence="2" id="KW-1185">Reference proteome</keyword>
<reference evidence="1" key="1">
    <citation type="journal article" date="2009" name="Rice">
        <title>De Novo Next Generation Sequencing of Plant Genomes.</title>
        <authorList>
            <person name="Rounsley S."/>
            <person name="Marri P.R."/>
            <person name="Yu Y."/>
            <person name="He R."/>
            <person name="Sisneros N."/>
            <person name="Goicoechea J.L."/>
            <person name="Lee S.J."/>
            <person name="Angelova A."/>
            <person name="Kudrna D."/>
            <person name="Luo M."/>
            <person name="Affourtit J."/>
            <person name="Desany B."/>
            <person name="Knight J."/>
            <person name="Niazi F."/>
            <person name="Egholm M."/>
            <person name="Wing R.A."/>
        </authorList>
    </citation>
    <scope>NUCLEOTIDE SEQUENCE [LARGE SCALE GENOMIC DNA]</scope>
    <source>
        <strain evidence="1">cv. IRGC 105608</strain>
    </source>
</reference>
<dbReference type="Gene3D" id="3.20.20.70">
    <property type="entry name" value="Aldolase class I"/>
    <property type="match status" value="1"/>
</dbReference>
<dbReference type="Gramene" id="OBART02G03130.1">
    <property type="protein sequence ID" value="OBART02G03130.1"/>
    <property type="gene ID" value="OBART02G03130"/>
</dbReference>
<dbReference type="AlphaFoldDB" id="A0A0D3F0G2"/>
<evidence type="ECO:0000313" key="2">
    <source>
        <dbReference type="Proteomes" id="UP000026960"/>
    </source>
</evidence>
<reference evidence="1" key="2">
    <citation type="submission" date="2015-03" db="UniProtKB">
        <authorList>
            <consortium name="EnsemblPlants"/>
        </authorList>
    </citation>
    <scope>IDENTIFICATION</scope>
</reference>
<sequence length="79" mass="8567">MNPTSYREALIETAADEADGADILLVIVFLSIEGQITEFLVCRRCCACLRRAGADIILTYFAGRQAANLLSGMRPVSSN</sequence>
<dbReference type="PaxDb" id="65489-OBART02G03130.1"/>
<protein>
    <recommendedName>
        <fullName evidence="3">Porphobilinogen synthase</fullName>
    </recommendedName>
</protein>
<organism evidence="1">
    <name type="scientific">Oryza barthii</name>
    <dbReference type="NCBI Taxonomy" id="65489"/>
    <lineage>
        <taxon>Eukaryota</taxon>
        <taxon>Viridiplantae</taxon>
        <taxon>Streptophyta</taxon>
        <taxon>Embryophyta</taxon>
        <taxon>Tracheophyta</taxon>
        <taxon>Spermatophyta</taxon>
        <taxon>Magnoliopsida</taxon>
        <taxon>Liliopsida</taxon>
        <taxon>Poales</taxon>
        <taxon>Poaceae</taxon>
        <taxon>BOP clade</taxon>
        <taxon>Oryzoideae</taxon>
        <taxon>Oryzeae</taxon>
        <taxon>Oryzinae</taxon>
        <taxon>Oryza</taxon>
    </lineage>
</organism>
<proteinExistence type="predicted"/>
<dbReference type="STRING" id="65489.A0A0D3F0G2"/>
<dbReference type="eggNOG" id="KOG2794">
    <property type="taxonomic scope" value="Eukaryota"/>
</dbReference>
<dbReference type="SUPFAM" id="SSF51569">
    <property type="entry name" value="Aldolase"/>
    <property type="match status" value="1"/>
</dbReference>
<evidence type="ECO:0000313" key="1">
    <source>
        <dbReference type="EnsemblPlants" id="OBART02G03130.1"/>
    </source>
</evidence>
<name>A0A0D3F0G2_9ORYZ</name>
<dbReference type="InterPro" id="IPR013785">
    <property type="entry name" value="Aldolase_TIM"/>
</dbReference>
<dbReference type="Proteomes" id="UP000026960">
    <property type="component" value="Chromosome 2"/>
</dbReference>
<accession>A0A0D3F0G2</accession>